<dbReference type="PROSITE" id="PS51421">
    <property type="entry name" value="RAS"/>
    <property type="match status" value="1"/>
</dbReference>
<dbReference type="SUPFAM" id="SSF52540">
    <property type="entry name" value="P-loop containing nucleoside triphosphate hydrolases"/>
    <property type="match status" value="1"/>
</dbReference>
<comment type="similarity">
    <text evidence="1">Belongs to the small GTPase superfamily. Ras family.</text>
</comment>
<dbReference type="Proteomes" id="UP000594260">
    <property type="component" value="Unplaced"/>
</dbReference>
<evidence type="ECO:0000256" key="3">
    <source>
        <dbReference type="ARBA" id="ARBA00022801"/>
    </source>
</evidence>
<organism evidence="6 7">
    <name type="scientific">Varroa destructor</name>
    <name type="common">Honeybee mite</name>
    <dbReference type="NCBI Taxonomy" id="109461"/>
    <lineage>
        <taxon>Eukaryota</taxon>
        <taxon>Metazoa</taxon>
        <taxon>Ecdysozoa</taxon>
        <taxon>Arthropoda</taxon>
        <taxon>Chelicerata</taxon>
        <taxon>Arachnida</taxon>
        <taxon>Acari</taxon>
        <taxon>Parasitiformes</taxon>
        <taxon>Mesostigmata</taxon>
        <taxon>Gamasina</taxon>
        <taxon>Dermanyssoidea</taxon>
        <taxon>Varroidae</taxon>
        <taxon>Varroa</taxon>
    </lineage>
</organism>
<dbReference type="GeneID" id="111251008"/>
<dbReference type="InterPro" id="IPR001806">
    <property type="entry name" value="Small_GTPase"/>
</dbReference>
<proteinExistence type="inferred from homology"/>
<feature type="region of interest" description="Disordered" evidence="5">
    <location>
        <begin position="41"/>
        <end position="62"/>
    </location>
</feature>
<evidence type="ECO:0000256" key="5">
    <source>
        <dbReference type="SAM" id="MobiDB-lite"/>
    </source>
</evidence>
<name>A0A7M7K8Y2_VARDE</name>
<sequence length="225" mass="24815">MLEAKQRVRITVLGPRKAGKTALVFRYMARLFVATDRGGNNATGASSGSSSSDSSSSDNKNSSSRSYSGALDNLYYHCVCLDNVLYDLEILDLAQSKNVLKFERCSDAFIVVYSVALRSDFEEAVLLCNRLRAIYPRKPLLLVGNKTDLTRQVTTSEGQKVGGVLFAEVSVAHVGSWEVHQAMYRLLRRVSEIRAEQAASNKCHFVVQNAEEAFGRRDSMDTSSA</sequence>
<dbReference type="RefSeq" id="XP_022662868.1">
    <property type="nucleotide sequence ID" value="XM_022807133.1"/>
</dbReference>
<comment type="catalytic activity">
    <reaction evidence="4">
        <text>GTP + H2O = GDP + phosphate + H(+)</text>
        <dbReference type="Rhea" id="RHEA:19669"/>
        <dbReference type="ChEBI" id="CHEBI:15377"/>
        <dbReference type="ChEBI" id="CHEBI:15378"/>
        <dbReference type="ChEBI" id="CHEBI:37565"/>
        <dbReference type="ChEBI" id="CHEBI:43474"/>
        <dbReference type="ChEBI" id="CHEBI:58189"/>
        <dbReference type="EC" id="3.6.5.2"/>
    </reaction>
</comment>
<protein>
    <recommendedName>
        <fullName evidence="2">small monomeric GTPase</fullName>
        <ecNumber evidence="2">3.6.5.2</ecNumber>
    </recommendedName>
</protein>
<dbReference type="EC" id="3.6.5.2" evidence="2"/>
<dbReference type="InterPro" id="IPR027417">
    <property type="entry name" value="P-loop_NTPase"/>
</dbReference>
<dbReference type="Gene3D" id="3.40.50.300">
    <property type="entry name" value="P-loop containing nucleotide triphosphate hydrolases"/>
    <property type="match status" value="1"/>
</dbReference>
<dbReference type="PANTHER" id="PTHR45704">
    <property type="entry name" value="RAS-LIKE FAMILY MEMBER 11"/>
    <property type="match status" value="1"/>
</dbReference>
<dbReference type="AlphaFoldDB" id="A0A7M7K8Y2"/>
<evidence type="ECO:0000256" key="4">
    <source>
        <dbReference type="ARBA" id="ARBA00048098"/>
    </source>
</evidence>
<keyword evidence="3" id="KW-0378">Hydrolase</keyword>
<evidence type="ECO:0000313" key="6">
    <source>
        <dbReference type="EnsemblMetazoa" id="XP_022662868"/>
    </source>
</evidence>
<accession>A0A7M7K8Y2</accession>
<reference evidence="6" key="1">
    <citation type="submission" date="2021-01" db="UniProtKB">
        <authorList>
            <consortium name="EnsemblMetazoa"/>
        </authorList>
    </citation>
    <scope>IDENTIFICATION</scope>
</reference>
<dbReference type="PROSITE" id="PS51419">
    <property type="entry name" value="RAB"/>
    <property type="match status" value="1"/>
</dbReference>
<dbReference type="InParanoid" id="A0A7M7K8Y2"/>
<dbReference type="KEGG" id="vde:111251008"/>
<dbReference type="PRINTS" id="PR00449">
    <property type="entry name" value="RASTRNSFRMNG"/>
</dbReference>
<dbReference type="InterPro" id="IPR051065">
    <property type="entry name" value="Ras-related_GTPase"/>
</dbReference>
<evidence type="ECO:0000313" key="7">
    <source>
        <dbReference type="Proteomes" id="UP000594260"/>
    </source>
</evidence>
<feature type="compositionally biased region" description="Low complexity" evidence="5">
    <location>
        <begin position="46"/>
        <end position="62"/>
    </location>
</feature>
<dbReference type="OrthoDB" id="18798at2759"/>
<dbReference type="GO" id="GO:0005525">
    <property type="term" value="F:GTP binding"/>
    <property type="evidence" value="ECO:0007669"/>
    <property type="project" value="InterPro"/>
</dbReference>
<dbReference type="Pfam" id="PF00071">
    <property type="entry name" value="Ras"/>
    <property type="match status" value="1"/>
</dbReference>
<keyword evidence="7" id="KW-1185">Reference proteome</keyword>
<evidence type="ECO:0000256" key="2">
    <source>
        <dbReference type="ARBA" id="ARBA00011984"/>
    </source>
</evidence>
<evidence type="ECO:0000256" key="1">
    <source>
        <dbReference type="ARBA" id="ARBA00008344"/>
    </source>
</evidence>
<dbReference type="EnsemblMetazoa" id="XM_022807133">
    <property type="protein sequence ID" value="XP_022662868"/>
    <property type="gene ID" value="LOC111251008"/>
</dbReference>
<dbReference type="GO" id="GO:0003925">
    <property type="term" value="F:G protein activity"/>
    <property type="evidence" value="ECO:0007669"/>
    <property type="project" value="UniProtKB-EC"/>
</dbReference>
<dbReference type="SMART" id="SM00173">
    <property type="entry name" value="RAS"/>
    <property type="match status" value="1"/>
</dbReference>